<evidence type="ECO:0000313" key="3">
    <source>
        <dbReference type="Proteomes" id="UP001596505"/>
    </source>
</evidence>
<dbReference type="NCBIfam" id="NF045728">
    <property type="entry name" value="glycosyl_F510_1955"/>
    <property type="match status" value="1"/>
</dbReference>
<dbReference type="Proteomes" id="UP001596505">
    <property type="component" value="Unassembled WGS sequence"/>
</dbReference>
<organism evidence="2 3">
    <name type="scientific">Scopulibacillus cellulosilyticus</name>
    <dbReference type="NCBI Taxonomy" id="2665665"/>
    <lineage>
        <taxon>Bacteria</taxon>
        <taxon>Bacillati</taxon>
        <taxon>Bacillota</taxon>
        <taxon>Bacilli</taxon>
        <taxon>Bacillales</taxon>
        <taxon>Sporolactobacillaceae</taxon>
        <taxon>Scopulibacillus</taxon>
    </lineage>
</organism>
<dbReference type="InterPro" id="IPR054817">
    <property type="entry name" value="Glycosyl_F510_1955-like"/>
</dbReference>
<evidence type="ECO:0000313" key="2">
    <source>
        <dbReference type="EMBL" id="MFC7394474.1"/>
    </source>
</evidence>
<accession>A0ABW2PYN8</accession>
<keyword evidence="1" id="KW-0812">Transmembrane</keyword>
<dbReference type="SUPFAM" id="SSF110296">
    <property type="entry name" value="Oligoxyloglucan reducing end-specific cellobiohydrolase"/>
    <property type="match status" value="1"/>
</dbReference>
<evidence type="ECO:0000256" key="1">
    <source>
        <dbReference type="SAM" id="Phobius"/>
    </source>
</evidence>
<keyword evidence="1" id="KW-1133">Transmembrane helix</keyword>
<dbReference type="RefSeq" id="WP_380967871.1">
    <property type="nucleotide sequence ID" value="NZ_JBHTCO010000020.1"/>
</dbReference>
<protein>
    <submittedName>
        <fullName evidence="2">F510_1955 family glycosylhydrolase</fullName>
    </submittedName>
</protein>
<keyword evidence="3" id="KW-1185">Reference proteome</keyword>
<feature type="transmembrane region" description="Helical" evidence="1">
    <location>
        <begin position="16"/>
        <end position="36"/>
    </location>
</feature>
<comment type="caution">
    <text evidence="2">The sequence shown here is derived from an EMBL/GenBank/DDBJ whole genome shotgun (WGS) entry which is preliminary data.</text>
</comment>
<sequence>MTKNTDQTANGPKKGFGGLFIIVIIFIVIIAAWFLYLHHGSQNKTVGFKQIYGLGYSSNGKSLYVPVHDGLAVYMNGEWKKQNAEKNDYVGFSMTDDGFYSSGHSGENSKHPDPLGIIKVTNTGKNIKTLGFSGKTNFQIMGVGYYSHAIYVFNPNKNSKMPTSGLYYSLNDGKSWTKSDAKGLIGKPQAIAVHPKNKSIVAVGTDQGLFISKDNGKIFKTVFTGKNVTGLLYGFDGFLYAGAFTDQSEMDKVDLSTGNITSLELSSVEQDPIKYMTQNPKDQKQMVISTQKNDVYTTESAGQNWVVLAKGGKGLFGK</sequence>
<name>A0ABW2PYN8_9BACL</name>
<gene>
    <name evidence="2" type="ORF">ACFQRG_16065</name>
</gene>
<keyword evidence="1" id="KW-0472">Membrane</keyword>
<dbReference type="InterPro" id="IPR015943">
    <property type="entry name" value="WD40/YVTN_repeat-like_dom_sf"/>
</dbReference>
<dbReference type="EMBL" id="JBHTCO010000020">
    <property type="protein sequence ID" value="MFC7394474.1"/>
    <property type="molecule type" value="Genomic_DNA"/>
</dbReference>
<reference evidence="3" key="1">
    <citation type="journal article" date="2019" name="Int. J. Syst. Evol. Microbiol.">
        <title>The Global Catalogue of Microorganisms (GCM) 10K type strain sequencing project: providing services to taxonomists for standard genome sequencing and annotation.</title>
        <authorList>
            <consortium name="The Broad Institute Genomics Platform"/>
            <consortium name="The Broad Institute Genome Sequencing Center for Infectious Disease"/>
            <person name="Wu L."/>
            <person name="Ma J."/>
        </authorList>
    </citation>
    <scope>NUCLEOTIDE SEQUENCE [LARGE SCALE GENOMIC DNA]</scope>
    <source>
        <strain evidence="3">CGMCC 1.16305</strain>
    </source>
</reference>
<dbReference type="Gene3D" id="2.130.10.10">
    <property type="entry name" value="YVTN repeat-like/Quinoprotein amine dehydrogenase"/>
    <property type="match status" value="1"/>
</dbReference>
<proteinExistence type="predicted"/>